<comment type="caution">
    <text evidence="2">The sequence shown here is derived from an EMBL/GenBank/DDBJ whole genome shotgun (WGS) entry which is preliminary data.</text>
</comment>
<accession>A0A968GDX8</accession>
<reference evidence="2" key="1">
    <citation type="submission" date="2020-03" db="EMBL/GenBank/DDBJ databases">
        <title>Spirochaetal bacteria isolated from arthropods constitute a novel genus Entomospira genus novum within the order Spirochaetales.</title>
        <authorList>
            <person name="Grana-Miraglia L."/>
            <person name="Sikutova S."/>
            <person name="Fingerle V."/>
            <person name="Sing A."/>
            <person name="Castillo-Ramirez S."/>
            <person name="Margos G."/>
            <person name="Rudolf I."/>
        </authorList>
    </citation>
    <scope>NUCLEOTIDE SEQUENCE</scope>
    <source>
        <strain evidence="2">BR208</strain>
    </source>
</reference>
<evidence type="ECO:0000313" key="2">
    <source>
        <dbReference type="EMBL" id="NIZ46423.1"/>
    </source>
</evidence>
<sequence length="520" mass="59541">MKKLSILLLLIGVMLSPVRVVAQTVAIYKITAIDYQREGNMFFSGGTRKEYLLPFLGIKEGIEFRSEAALQSTVKVWDQRLTSSNIFLAKESFVEYQVGDSNGDGIIPVTIIIFAKEAINASTSPSFKFSSNDGVSIGARLRHYNFLGTMSPLTASMYYRKDTNQRHIFETNVDLLYPIYISGQKVNLIGGLRGAYQSKTESGFVLFRSQLGVSSFWNLSHNGRYIGSWGVTASQSAYILGAITKEKEFRYDNTYYLYSQIAVSSSLNLARINGKWGGILAYRPSIGTSIAYRFDKDLFEKRRGANLDLNHQLTFGTIRTLPSHFREGYQIMLYNNNRFNFHRLKEYGLMWNDTPPNKSGLRVDTGAMITAFIPFIDQFSLNMRIGVDYKPWQRENGAFDVYEYWASRIRGIRNEAMRGDFLFYWNLEFEAKVWMWRLSQVMDVHAKLFFDGGILHSSVKQKNDGWQEPFAGLGFEIRIIPLGSRNLATRISFGMNANRWFGWELRGSAFEIFIGQEIHF</sequence>
<evidence type="ECO:0000313" key="3">
    <source>
        <dbReference type="Proteomes" id="UP000752013"/>
    </source>
</evidence>
<feature type="signal peptide" evidence="1">
    <location>
        <begin position="1"/>
        <end position="22"/>
    </location>
</feature>
<organism evidence="2 3">
    <name type="scientific">Entomospira nematocerorum</name>
    <dbReference type="NCBI Taxonomy" id="2719987"/>
    <lineage>
        <taxon>Bacteria</taxon>
        <taxon>Pseudomonadati</taxon>
        <taxon>Spirochaetota</taxon>
        <taxon>Spirochaetia</taxon>
        <taxon>Spirochaetales</taxon>
        <taxon>Spirochaetaceae</taxon>
        <taxon>Entomospira</taxon>
    </lineage>
</organism>
<dbReference type="EMBL" id="JAATLK010000001">
    <property type="protein sequence ID" value="NIZ46423.1"/>
    <property type="molecule type" value="Genomic_DNA"/>
</dbReference>
<keyword evidence="3" id="KW-1185">Reference proteome</keyword>
<name>A0A968GDX8_9SPIO</name>
<dbReference type="Gene3D" id="2.40.160.50">
    <property type="entry name" value="membrane protein fhac: a member of the omp85/tpsb transporter family"/>
    <property type="match status" value="1"/>
</dbReference>
<evidence type="ECO:0000256" key="1">
    <source>
        <dbReference type="SAM" id="SignalP"/>
    </source>
</evidence>
<dbReference type="AlphaFoldDB" id="A0A968GDX8"/>
<dbReference type="RefSeq" id="WP_167702890.1">
    <property type="nucleotide sequence ID" value="NZ_CP118168.1"/>
</dbReference>
<gene>
    <name evidence="2" type="ORF">HCT46_00575</name>
</gene>
<keyword evidence="1" id="KW-0732">Signal</keyword>
<protein>
    <submittedName>
        <fullName evidence="2">Uncharacterized protein</fullName>
    </submittedName>
</protein>
<dbReference type="Proteomes" id="UP000752013">
    <property type="component" value="Unassembled WGS sequence"/>
</dbReference>
<feature type="chain" id="PRO_5037247542" evidence="1">
    <location>
        <begin position="23"/>
        <end position="520"/>
    </location>
</feature>
<proteinExistence type="predicted"/>